<dbReference type="RefSeq" id="WP_076401519.1">
    <property type="nucleotide sequence ID" value="NZ_FTOA01000006.1"/>
</dbReference>
<sequence length="121" mass="13477">MFLRKTLLATAVAAAALTSSVAFAAGKQDFTLTNKTGYVINEVYVSPSKSDDWQDDVLGQDTLDNGQTVHIKFSRATQACEWDLKVTYTDGESAEWENFNLCEVSKIRIFYNNGETSAEYE</sequence>
<dbReference type="EMBL" id="FTOA01000006">
    <property type="protein sequence ID" value="SIT08143.1"/>
    <property type="molecule type" value="Genomic_DNA"/>
</dbReference>
<keyword evidence="1" id="KW-0732">Signal</keyword>
<keyword evidence="3" id="KW-1185">Reference proteome</keyword>
<feature type="signal peptide" evidence="1">
    <location>
        <begin position="1"/>
        <end position="24"/>
    </location>
</feature>
<evidence type="ECO:0000256" key="1">
    <source>
        <dbReference type="SAM" id="SignalP"/>
    </source>
</evidence>
<evidence type="ECO:0008006" key="4">
    <source>
        <dbReference type="Google" id="ProtNLM"/>
    </source>
</evidence>
<feature type="chain" id="PRO_5012342725" description="Argininosuccinate lyase" evidence="1">
    <location>
        <begin position="25"/>
        <end position="121"/>
    </location>
</feature>
<dbReference type="OrthoDB" id="4736977at2"/>
<dbReference type="Proteomes" id="UP000185678">
    <property type="component" value="Unassembled WGS sequence"/>
</dbReference>
<protein>
    <recommendedName>
        <fullName evidence="4">Argininosuccinate lyase</fullName>
    </recommendedName>
</protein>
<gene>
    <name evidence="2" type="ORF">SAMN05421779_106215</name>
</gene>
<dbReference type="AlphaFoldDB" id="A0A1N7PBX6"/>
<accession>A0A1N7PBX6</accession>
<name>A0A1N7PBX6_9PROT</name>
<proteinExistence type="predicted"/>
<evidence type="ECO:0000313" key="3">
    <source>
        <dbReference type="Proteomes" id="UP000185678"/>
    </source>
</evidence>
<reference evidence="2 3" key="1">
    <citation type="submission" date="2017-01" db="EMBL/GenBank/DDBJ databases">
        <authorList>
            <person name="Mah S.A."/>
            <person name="Swanson W.J."/>
            <person name="Moy G.W."/>
            <person name="Vacquier V.D."/>
        </authorList>
    </citation>
    <scope>NUCLEOTIDE SEQUENCE [LARGE SCALE GENOMIC DNA]</scope>
    <source>
        <strain evidence="2 3">DSM 11589</strain>
    </source>
</reference>
<evidence type="ECO:0000313" key="2">
    <source>
        <dbReference type="EMBL" id="SIT08143.1"/>
    </source>
</evidence>
<organism evidence="2 3">
    <name type="scientific">Insolitispirillum peregrinum</name>
    <dbReference type="NCBI Taxonomy" id="80876"/>
    <lineage>
        <taxon>Bacteria</taxon>
        <taxon>Pseudomonadati</taxon>
        <taxon>Pseudomonadota</taxon>
        <taxon>Alphaproteobacteria</taxon>
        <taxon>Rhodospirillales</taxon>
        <taxon>Novispirillaceae</taxon>
        <taxon>Insolitispirillum</taxon>
    </lineage>
</organism>
<dbReference type="STRING" id="80876.SAMN05421779_106215"/>